<dbReference type="InterPro" id="IPR017441">
    <property type="entry name" value="Protein_kinase_ATP_BS"/>
</dbReference>
<gene>
    <name evidence="1" type="ORF">KU39_547</name>
</gene>
<name>A0A1L6TH16_PISSA</name>
<dbReference type="Proteomes" id="UP000029558">
    <property type="component" value="Chromosome"/>
</dbReference>
<dbReference type="SUPFAM" id="SSF56112">
    <property type="entry name" value="Protein kinase-like (PK-like)"/>
    <property type="match status" value="1"/>
</dbReference>
<proteinExistence type="predicted"/>
<evidence type="ECO:0000313" key="1">
    <source>
        <dbReference type="EMBL" id="ALB21731.1"/>
    </source>
</evidence>
<keyword evidence="1" id="KW-0808">Transferase</keyword>
<dbReference type="InterPro" id="IPR011009">
    <property type="entry name" value="Kinase-like_dom_sf"/>
</dbReference>
<dbReference type="EMBL" id="CP012508">
    <property type="protein sequence ID" value="ALB21731.1"/>
    <property type="molecule type" value="Genomic_DNA"/>
</dbReference>
<sequence length="413" mass="46765">MPSVIWYSKEQKAKEWSVANHLLANACNGTKIKRSHHKLPISYPDPAYPGFRTYLSHSFIKVGDKVLVMAGERDYLGEGMSGKVKLAEDEQGYLYVLKINHAHTSINELEKNIAKDMNVFHGEAQRWNSWDEFKQVVALSYLGKDLEGIKKLNIEKKSTDYIGFLAVYEVLKLHKGELSVKGIKYIHVDLKLDNLSLAPDGKRVYFLDYGLSIPASNAAFGLRRAHEDVVINNRYPQYAPETRNGKCEFSYQSDIFSLGYALERLLTPDSALQPIVRLMCDEKPELRPSLELVKVAFLAEIYKGSNKRLAQRLAEYNCVIKDPELAKKALQIILDPAQNLLLIQSSNNLTSHFHPNPLKTEHWQQLLASNRLQKVVIKLADSKVNLRGKWQSIVWNPNLQKAIAASHGVLSTG</sequence>
<dbReference type="Gene3D" id="1.10.510.10">
    <property type="entry name" value="Transferase(Phosphotransferase) domain 1"/>
    <property type="match status" value="1"/>
</dbReference>
<dbReference type="GO" id="GO:0005524">
    <property type="term" value="F:ATP binding"/>
    <property type="evidence" value="ECO:0007669"/>
    <property type="project" value="UniProtKB-UniRule"/>
</dbReference>
<dbReference type="PROSITE" id="PS50011">
    <property type="entry name" value="PROTEIN_KINASE_DOM"/>
    <property type="match status" value="1"/>
</dbReference>
<keyword evidence="1" id="KW-0418">Kinase</keyword>
<dbReference type="RefSeq" id="WP_027243006.1">
    <property type="nucleotide sequence ID" value="NZ_CP012508.1"/>
</dbReference>
<protein>
    <submittedName>
        <fullName evidence="1">Kinase domain protein</fullName>
    </submittedName>
</protein>
<reference evidence="1 2" key="1">
    <citation type="journal article" date="2014" name="Genome Announc.">
        <title>Comparative Genome Analysis of Two Isolates of the Fish Pathogen Piscirickettsia salmonis from Different Hosts Reveals Major Differences in Virulence-Associated Secretion Systems.</title>
        <authorList>
            <person name="Bohle H."/>
            <person name="Henriquez P."/>
            <person name="Grothusen H."/>
            <person name="Navas E."/>
            <person name="Sandoval A."/>
            <person name="Bustamante F."/>
            <person name="Bustos P."/>
            <person name="Mancilla M."/>
        </authorList>
    </citation>
    <scope>NUCLEOTIDE SEQUENCE [LARGE SCALE GENOMIC DNA]</scope>
    <source>
        <strain evidence="2">B1-32597</strain>
    </source>
</reference>
<dbReference type="PROSITE" id="PS00107">
    <property type="entry name" value="PROTEIN_KINASE_ATP"/>
    <property type="match status" value="1"/>
</dbReference>
<dbReference type="OrthoDB" id="1442375at2"/>
<dbReference type="SMART" id="SM00220">
    <property type="entry name" value="S_TKc"/>
    <property type="match status" value="1"/>
</dbReference>
<organism evidence="1 2">
    <name type="scientific">Piscirickettsia salmonis</name>
    <dbReference type="NCBI Taxonomy" id="1238"/>
    <lineage>
        <taxon>Bacteria</taxon>
        <taxon>Pseudomonadati</taxon>
        <taxon>Pseudomonadota</taxon>
        <taxon>Gammaproteobacteria</taxon>
        <taxon>Thiotrichales</taxon>
        <taxon>Piscirickettsiaceae</taxon>
        <taxon>Piscirickettsia</taxon>
    </lineage>
</organism>
<dbReference type="InterPro" id="IPR000719">
    <property type="entry name" value="Prot_kinase_dom"/>
</dbReference>
<dbReference type="AlphaFoldDB" id="A0A1L6TH16"/>
<evidence type="ECO:0000313" key="2">
    <source>
        <dbReference type="Proteomes" id="UP000029558"/>
    </source>
</evidence>
<accession>A0A1L6TH16</accession>
<dbReference type="GO" id="GO:0004672">
    <property type="term" value="F:protein kinase activity"/>
    <property type="evidence" value="ECO:0007669"/>
    <property type="project" value="InterPro"/>
</dbReference>